<protein>
    <submittedName>
        <fullName evidence="2">Uncharacterized protein</fullName>
    </submittedName>
</protein>
<organism evidence="2 3">
    <name type="scientific">Claviceps arundinis</name>
    <dbReference type="NCBI Taxonomy" id="1623583"/>
    <lineage>
        <taxon>Eukaryota</taxon>
        <taxon>Fungi</taxon>
        <taxon>Dikarya</taxon>
        <taxon>Ascomycota</taxon>
        <taxon>Pezizomycotina</taxon>
        <taxon>Sordariomycetes</taxon>
        <taxon>Hypocreomycetidae</taxon>
        <taxon>Hypocreales</taxon>
        <taxon>Clavicipitaceae</taxon>
        <taxon>Claviceps</taxon>
    </lineage>
</organism>
<feature type="compositionally biased region" description="Low complexity" evidence="1">
    <location>
        <begin position="52"/>
        <end position="66"/>
    </location>
</feature>
<comment type="caution">
    <text evidence="2">The sequence shown here is derived from an EMBL/GenBank/DDBJ whole genome shotgun (WGS) entry which is preliminary data.</text>
</comment>
<gene>
    <name evidence="2" type="ORF">E4U57_006285</name>
</gene>
<reference evidence="2 3" key="1">
    <citation type="journal article" date="2020" name="bioRxiv">
        <title>Whole genome comparisons of ergot fungi reveals the divergence and evolution of species within the genus Claviceps are the result of varying mechanisms driving genome evolution and host range expansion.</title>
        <authorList>
            <person name="Wyka S.A."/>
            <person name="Mondo S.J."/>
            <person name="Liu M."/>
            <person name="Dettman J."/>
            <person name="Nalam V."/>
            <person name="Broders K.D."/>
        </authorList>
    </citation>
    <scope>NUCLEOTIDE SEQUENCE [LARGE SCALE GENOMIC DNA]</scope>
    <source>
        <strain evidence="2 3">LM583</strain>
    </source>
</reference>
<evidence type="ECO:0000313" key="2">
    <source>
        <dbReference type="EMBL" id="KAG5952273.1"/>
    </source>
</evidence>
<keyword evidence="3" id="KW-1185">Reference proteome</keyword>
<accession>A0ABQ7P272</accession>
<dbReference type="Proteomes" id="UP000742024">
    <property type="component" value="Unassembled WGS sequence"/>
</dbReference>
<sequence length="66" mass="7111">MARFNESLGCATCAPAKQLGTPLSLAPRTPTRRRPVDATNFTSHDSRVTRASSDTDTTQSDNNTSK</sequence>
<proteinExistence type="predicted"/>
<dbReference type="EMBL" id="SRPR01000530">
    <property type="protein sequence ID" value="KAG5952273.1"/>
    <property type="molecule type" value="Genomic_DNA"/>
</dbReference>
<feature type="region of interest" description="Disordered" evidence="1">
    <location>
        <begin position="16"/>
        <end position="66"/>
    </location>
</feature>
<evidence type="ECO:0000256" key="1">
    <source>
        <dbReference type="SAM" id="MobiDB-lite"/>
    </source>
</evidence>
<evidence type="ECO:0000313" key="3">
    <source>
        <dbReference type="Proteomes" id="UP000742024"/>
    </source>
</evidence>
<name>A0ABQ7P272_9HYPO</name>